<sequence length="182" mass="21735">MLAQDFFASLSIDYYHNFISILCHKIHNVTELSIFLNQLSHRHFDTLCKNNQSILIVVKLISSMFYIVTKVESALPYFVLTNSINDDWTLFLYGFDFVAYFNVFLNPDKIHALKQIFRLTLKFAGREFDWLDVIFDTCFHQHTDFHLTKISNKLHRLFKLLVSEMYLLILDQLYRIQTMYDI</sequence>
<name>A0AAD5K5Q2_9FUNG</name>
<comment type="caution">
    <text evidence="1">The sequence shown here is derived from an EMBL/GenBank/DDBJ whole genome shotgun (WGS) entry which is preliminary data.</text>
</comment>
<reference evidence="1" key="2">
    <citation type="submission" date="2023-02" db="EMBL/GenBank/DDBJ databases">
        <authorList>
            <consortium name="DOE Joint Genome Institute"/>
            <person name="Mondo S.J."/>
            <person name="Chang Y."/>
            <person name="Wang Y."/>
            <person name="Ahrendt S."/>
            <person name="Andreopoulos W."/>
            <person name="Barry K."/>
            <person name="Beard J."/>
            <person name="Benny G.L."/>
            <person name="Blankenship S."/>
            <person name="Bonito G."/>
            <person name="Cuomo C."/>
            <person name="Desiro A."/>
            <person name="Gervers K.A."/>
            <person name="Hundley H."/>
            <person name="Kuo A."/>
            <person name="LaButti K."/>
            <person name="Lang B.F."/>
            <person name="Lipzen A."/>
            <person name="O'Donnell K."/>
            <person name="Pangilinan J."/>
            <person name="Reynolds N."/>
            <person name="Sandor L."/>
            <person name="Smith M.W."/>
            <person name="Tsang A."/>
            <person name="Grigoriev I.V."/>
            <person name="Stajich J.E."/>
            <person name="Spatafora J.W."/>
        </authorList>
    </citation>
    <scope>NUCLEOTIDE SEQUENCE</scope>
    <source>
        <strain evidence="1">RSA 2281</strain>
    </source>
</reference>
<reference evidence="1" key="1">
    <citation type="journal article" date="2022" name="IScience">
        <title>Evolution of zygomycete secretomes and the origins of terrestrial fungal ecologies.</title>
        <authorList>
            <person name="Chang Y."/>
            <person name="Wang Y."/>
            <person name="Mondo S."/>
            <person name="Ahrendt S."/>
            <person name="Andreopoulos W."/>
            <person name="Barry K."/>
            <person name="Beard J."/>
            <person name="Benny G.L."/>
            <person name="Blankenship S."/>
            <person name="Bonito G."/>
            <person name="Cuomo C."/>
            <person name="Desiro A."/>
            <person name="Gervers K.A."/>
            <person name="Hundley H."/>
            <person name="Kuo A."/>
            <person name="LaButti K."/>
            <person name="Lang B.F."/>
            <person name="Lipzen A."/>
            <person name="O'Donnell K."/>
            <person name="Pangilinan J."/>
            <person name="Reynolds N."/>
            <person name="Sandor L."/>
            <person name="Smith M.E."/>
            <person name="Tsang A."/>
            <person name="Grigoriev I.V."/>
            <person name="Stajich J.E."/>
            <person name="Spatafora J.W."/>
        </authorList>
    </citation>
    <scope>NUCLEOTIDE SEQUENCE</scope>
    <source>
        <strain evidence="1">RSA 2281</strain>
    </source>
</reference>
<dbReference type="AlphaFoldDB" id="A0AAD5K5Q2"/>
<dbReference type="Proteomes" id="UP001209540">
    <property type="component" value="Unassembled WGS sequence"/>
</dbReference>
<evidence type="ECO:0000313" key="2">
    <source>
        <dbReference type="Proteomes" id="UP001209540"/>
    </source>
</evidence>
<keyword evidence="2" id="KW-1185">Reference proteome</keyword>
<dbReference type="EMBL" id="JAIXMP010000007">
    <property type="protein sequence ID" value="KAI9270428.1"/>
    <property type="molecule type" value="Genomic_DNA"/>
</dbReference>
<accession>A0AAD5K5Q2</accession>
<organism evidence="1 2">
    <name type="scientific">Phascolomyces articulosus</name>
    <dbReference type="NCBI Taxonomy" id="60185"/>
    <lineage>
        <taxon>Eukaryota</taxon>
        <taxon>Fungi</taxon>
        <taxon>Fungi incertae sedis</taxon>
        <taxon>Mucoromycota</taxon>
        <taxon>Mucoromycotina</taxon>
        <taxon>Mucoromycetes</taxon>
        <taxon>Mucorales</taxon>
        <taxon>Lichtheimiaceae</taxon>
        <taxon>Phascolomyces</taxon>
    </lineage>
</organism>
<protein>
    <submittedName>
        <fullName evidence="1">Uncharacterized protein</fullName>
    </submittedName>
</protein>
<gene>
    <name evidence="1" type="ORF">BDA99DRAFT_534536</name>
</gene>
<evidence type="ECO:0000313" key="1">
    <source>
        <dbReference type="EMBL" id="KAI9270428.1"/>
    </source>
</evidence>
<proteinExistence type="predicted"/>